<sequence length="487" mass="49752">MTVNALDIPPTGRVRRRSGFTIAADGSYAACLAEAAPRPAATDPAAESVADSVAHPVADGGSGAGRWFVERWTLGGPEPYAVPLPGGRPEGPGTQVVPLSDGRVLVRRKVGDRHALALLSPTGPGTGELPLCSLSGAEVRLLPPGPVAGTAFALVHDENVTTIWQVHGHGAADSSPVRVMTVPGRCTGGVWLDRAGRLLALDRELDGRTKAVAADLVTGGTSPLLQLTRDSDDRLLLAEPDSGLLMLRSDATGETRIGWGVLGSRHPVRFPDVLQVPGALLTPLVAQPGQILSPDATVVALRAEVPGGAESLALWRPGERRLHWRATPRGWLGPAACWQPDRALRLPYAIPDWPCGLISYEAPEAEGEAVAGAEVRSGVASGEAVSGSELGAGVAAGEAVPAGGGPDRRPGSPGPRAGSGTDSGAARRPGPRPAPRPPSRAIRQPGARAQASGATPAAAPTAGRRKVAVLPLQQAPLATPLASTQAG</sequence>
<accession>A0ABV8HU16</accession>
<name>A0ABV8HU16_9ACTN</name>
<feature type="compositionally biased region" description="Low complexity" evidence="1">
    <location>
        <begin position="446"/>
        <end position="465"/>
    </location>
</feature>
<keyword evidence="3" id="KW-1185">Reference proteome</keyword>
<dbReference type="RefSeq" id="WP_386434745.1">
    <property type="nucleotide sequence ID" value="NZ_JBHSBB010000022.1"/>
</dbReference>
<protein>
    <submittedName>
        <fullName evidence="2">Uncharacterized protein</fullName>
    </submittedName>
</protein>
<evidence type="ECO:0000256" key="1">
    <source>
        <dbReference type="SAM" id="MobiDB-lite"/>
    </source>
</evidence>
<gene>
    <name evidence="2" type="ORF">ACFO3J_27545</name>
</gene>
<comment type="caution">
    <text evidence="2">The sequence shown here is derived from an EMBL/GenBank/DDBJ whole genome shotgun (WGS) entry which is preliminary data.</text>
</comment>
<reference evidence="3" key="1">
    <citation type="journal article" date="2019" name="Int. J. Syst. Evol. Microbiol.">
        <title>The Global Catalogue of Microorganisms (GCM) 10K type strain sequencing project: providing services to taxonomists for standard genome sequencing and annotation.</title>
        <authorList>
            <consortium name="The Broad Institute Genomics Platform"/>
            <consortium name="The Broad Institute Genome Sequencing Center for Infectious Disease"/>
            <person name="Wu L."/>
            <person name="Ma J."/>
        </authorList>
    </citation>
    <scope>NUCLEOTIDE SEQUENCE [LARGE SCALE GENOMIC DNA]</scope>
    <source>
        <strain evidence="3">CGMCC 4.7237</strain>
    </source>
</reference>
<dbReference type="EMBL" id="JBHSBB010000022">
    <property type="protein sequence ID" value="MFC4035196.1"/>
    <property type="molecule type" value="Genomic_DNA"/>
</dbReference>
<feature type="region of interest" description="Disordered" evidence="1">
    <location>
        <begin position="396"/>
        <end position="465"/>
    </location>
</feature>
<dbReference type="Proteomes" id="UP001595765">
    <property type="component" value="Unassembled WGS sequence"/>
</dbReference>
<evidence type="ECO:0000313" key="3">
    <source>
        <dbReference type="Proteomes" id="UP001595765"/>
    </source>
</evidence>
<evidence type="ECO:0000313" key="2">
    <source>
        <dbReference type="EMBL" id="MFC4035196.1"/>
    </source>
</evidence>
<proteinExistence type="predicted"/>
<feature type="compositionally biased region" description="Low complexity" evidence="1">
    <location>
        <begin position="414"/>
        <end position="428"/>
    </location>
</feature>
<organism evidence="2 3">
    <name type="scientific">Streptomyces polygonati</name>
    <dbReference type="NCBI Taxonomy" id="1617087"/>
    <lineage>
        <taxon>Bacteria</taxon>
        <taxon>Bacillati</taxon>
        <taxon>Actinomycetota</taxon>
        <taxon>Actinomycetes</taxon>
        <taxon>Kitasatosporales</taxon>
        <taxon>Streptomycetaceae</taxon>
        <taxon>Streptomyces</taxon>
    </lineage>
</organism>